<keyword evidence="1" id="KW-0472">Membrane</keyword>
<gene>
    <name evidence="2" type="ORF">MEDL_22032</name>
</gene>
<keyword evidence="3" id="KW-1185">Reference proteome</keyword>
<proteinExistence type="predicted"/>
<name>A0A8S3RLF7_MYTED</name>
<keyword evidence="1" id="KW-1133">Transmembrane helix</keyword>
<accession>A0A8S3RLF7</accession>
<sequence length="427" mass="49483">MERWLRLLLYFGSWIFLAVVTFILNVLNVNWKETHIVSGTLLVLVLSVIQSFVLEYPIQTIFCLLFGGHTRKVASSDGQHLTLILNYNLLATCEEDIDECMLNMYEAYMGNIGSNTASVLVSATKDSELRQYELIVRDHYRNLIFDQLYQEGLLFSYGNLKGIDNVRLRFVWNNFQHIDNDEFRTIYLYQICTNFVNDFMVIHRISSVLRKCGQYQDLMLLSEGETEAYTYCDSQFYSSAARKQGEPLFHYSEDVRNIEGRRFSYTLVLDSDTRVGKAIAFNLLDIAAANPESGIIQPAIFLDCINKTDTIFMHLESMRQAINEPLTNSMAEILEQSSFFGKGLISNKVYIDKILGSRDNLIERIPIDVLSHDTFEASILRPLYVGNIHLQEMPSYNYVTWSIRERRWNKGEILLAIYFFITFLENL</sequence>
<organism evidence="2 3">
    <name type="scientific">Mytilus edulis</name>
    <name type="common">Blue mussel</name>
    <dbReference type="NCBI Taxonomy" id="6550"/>
    <lineage>
        <taxon>Eukaryota</taxon>
        <taxon>Metazoa</taxon>
        <taxon>Spiralia</taxon>
        <taxon>Lophotrochozoa</taxon>
        <taxon>Mollusca</taxon>
        <taxon>Bivalvia</taxon>
        <taxon>Autobranchia</taxon>
        <taxon>Pteriomorphia</taxon>
        <taxon>Mytilida</taxon>
        <taxon>Mytiloidea</taxon>
        <taxon>Mytilidae</taxon>
        <taxon>Mytilinae</taxon>
        <taxon>Mytilus</taxon>
    </lineage>
</organism>
<evidence type="ECO:0000313" key="3">
    <source>
        <dbReference type="Proteomes" id="UP000683360"/>
    </source>
</evidence>
<evidence type="ECO:0000256" key="1">
    <source>
        <dbReference type="SAM" id="Phobius"/>
    </source>
</evidence>
<dbReference type="AlphaFoldDB" id="A0A8S3RLF7"/>
<feature type="transmembrane region" description="Helical" evidence="1">
    <location>
        <begin position="39"/>
        <end position="66"/>
    </location>
</feature>
<feature type="transmembrane region" description="Helical" evidence="1">
    <location>
        <begin position="7"/>
        <end position="27"/>
    </location>
</feature>
<dbReference type="EMBL" id="CAJPWZ010001091">
    <property type="protein sequence ID" value="CAG2207789.1"/>
    <property type="molecule type" value="Genomic_DNA"/>
</dbReference>
<reference evidence="2" key="1">
    <citation type="submission" date="2021-03" db="EMBL/GenBank/DDBJ databases">
        <authorList>
            <person name="Bekaert M."/>
        </authorList>
    </citation>
    <scope>NUCLEOTIDE SEQUENCE</scope>
</reference>
<comment type="caution">
    <text evidence="2">The sequence shown here is derived from an EMBL/GenBank/DDBJ whole genome shotgun (WGS) entry which is preliminary data.</text>
</comment>
<evidence type="ECO:0000313" key="2">
    <source>
        <dbReference type="EMBL" id="CAG2207789.1"/>
    </source>
</evidence>
<protein>
    <submittedName>
        <fullName evidence="2">Uncharacterized protein</fullName>
    </submittedName>
</protein>
<keyword evidence="1" id="KW-0812">Transmembrane</keyword>
<dbReference type="Proteomes" id="UP000683360">
    <property type="component" value="Unassembled WGS sequence"/>
</dbReference>
<dbReference type="OrthoDB" id="6148755at2759"/>